<keyword evidence="1" id="KW-0472">Membrane</keyword>
<evidence type="ECO:0000256" key="1">
    <source>
        <dbReference type="SAM" id="Phobius"/>
    </source>
</evidence>
<dbReference type="PROSITE" id="PS50097">
    <property type="entry name" value="BTB"/>
    <property type="match status" value="1"/>
</dbReference>
<dbReference type="PANTHER" id="PTHR45774:SF3">
    <property type="entry name" value="BTB (POZ) DOMAIN-CONTAINING 2B-RELATED"/>
    <property type="match status" value="1"/>
</dbReference>
<name>A0A1B6FGR5_9HEMI</name>
<dbReference type="Pfam" id="PF00651">
    <property type="entry name" value="BTB"/>
    <property type="match status" value="1"/>
</dbReference>
<dbReference type="InterPro" id="IPR000210">
    <property type="entry name" value="BTB/POZ_dom"/>
</dbReference>
<organism evidence="3">
    <name type="scientific">Cuerna arida</name>
    <dbReference type="NCBI Taxonomy" id="1464854"/>
    <lineage>
        <taxon>Eukaryota</taxon>
        <taxon>Metazoa</taxon>
        <taxon>Ecdysozoa</taxon>
        <taxon>Arthropoda</taxon>
        <taxon>Hexapoda</taxon>
        <taxon>Insecta</taxon>
        <taxon>Pterygota</taxon>
        <taxon>Neoptera</taxon>
        <taxon>Paraneoptera</taxon>
        <taxon>Hemiptera</taxon>
        <taxon>Auchenorrhyncha</taxon>
        <taxon>Membracoidea</taxon>
        <taxon>Cicadellidae</taxon>
        <taxon>Cicadellinae</taxon>
        <taxon>Proconiini</taxon>
        <taxon>Cuerna</taxon>
    </lineage>
</organism>
<evidence type="ECO:0000259" key="2">
    <source>
        <dbReference type="PROSITE" id="PS50097"/>
    </source>
</evidence>
<dbReference type="AlphaFoldDB" id="A0A1B6FGR5"/>
<dbReference type="SUPFAM" id="SSF54695">
    <property type="entry name" value="POZ domain"/>
    <property type="match status" value="1"/>
</dbReference>
<dbReference type="InterPro" id="IPR011705">
    <property type="entry name" value="BACK"/>
</dbReference>
<feature type="domain" description="BTB" evidence="2">
    <location>
        <begin position="67"/>
        <end position="133"/>
    </location>
</feature>
<dbReference type="GO" id="GO:0022008">
    <property type="term" value="P:neurogenesis"/>
    <property type="evidence" value="ECO:0007669"/>
    <property type="project" value="TreeGrafter"/>
</dbReference>
<dbReference type="SMART" id="SM00875">
    <property type="entry name" value="BACK"/>
    <property type="match status" value="1"/>
</dbReference>
<dbReference type="PANTHER" id="PTHR45774">
    <property type="entry name" value="BTB/POZ DOMAIN-CONTAINING"/>
    <property type="match status" value="1"/>
</dbReference>
<sequence>MCYDFLHSYLVCIFFVIFLLWDIFTQTGFSRVKTEDMASGVGPNESDVAPSEDEELGDFLLLTNRLYDCFFVVGNTDQGPTERIGAVKACLMNQSRVFRNMLHDSELAERGDIMVPDIQPPVFRLLLKHCYGGLENCRSLTAEMTVKLCYAAEKYLIGSLKKKVADRLKPECASEIFPGLHCLVTYNVTDLENFITEIVREQTDKIFSSEGFMDIDVDSIVFIVKQETLNCSEVEIWKAVIKWANHKAQSEERLSVREWMSQPLKHIRLMSLSYEDLCKEVLPSGVLTFEEFCQVSARSEQESETICTLKESRGMFHERWKWWETVTVNHELREKRWSQSDVSYSCLVVGDRSIMLESVTCLGSTALPFQDCYGLNYACQAEIVVSRITDYIASTPAEEPIVVKFNGSANYYEQFTMPTLVNGESITLQANSMFKLKISFVTPENNLHPCWLAPTCSDGHTFSHGKFYCSYIYEEGVGWKPSHIVKLQYSYRR</sequence>
<dbReference type="GO" id="GO:0005829">
    <property type="term" value="C:cytosol"/>
    <property type="evidence" value="ECO:0007669"/>
    <property type="project" value="TreeGrafter"/>
</dbReference>
<keyword evidence="1" id="KW-0812">Transmembrane</keyword>
<accession>A0A1B6FGR5</accession>
<keyword evidence="1" id="KW-1133">Transmembrane helix</keyword>
<dbReference type="Gene3D" id="3.30.710.10">
    <property type="entry name" value="Potassium Channel Kv1.1, Chain A"/>
    <property type="match status" value="1"/>
</dbReference>
<evidence type="ECO:0000313" key="3">
    <source>
        <dbReference type="EMBL" id="JAS49398.1"/>
    </source>
</evidence>
<feature type="transmembrane region" description="Helical" evidence="1">
    <location>
        <begin position="6"/>
        <end position="24"/>
    </location>
</feature>
<dbReference type="Gene3D" id="1.25.40.420">
    <property type="match status" value="1"/>
</dbReference>
<gene>
    <name evidence="3" type="ORF">g.12982</name>
</gene>
<dbReference type="InterPro" id="IPR011333">
    <property type="entry name" value="SKP1/BTB/POZ_sf"/>
</dbReference>
<dbReference type="EMBL" id="GECZ01020371">
    <property type="protein sequence ID" value="JAS49398.1"/>
    <property type="molecule type" value="Transcribed_RNA"/>
</dbReference>
<protein>
    <recommendedName>
        <fullName evidence="2">BTB domain-containing protein</fullName>
    </recommendedName>
</protein>
<dbReference type="SMART" id="SM00225">
    <property type="entry name" value="BTB"/>
    <property type="match status" value="1"/>
</dbReference>
<proteinExistence type="predicted"/>
<dbReference type="Pfam" id="PF07707">
    <property type="entry name" value="BACK"/>
    <property type="match status" value="1"/>
</dbReference>
<reference evidence="3" key="1">
    <citation type="submission" date="2015-11" db="EMBL/GenBank/DDBJ databases">
        <title>De novo transcriptome assembly of four potential Pierce s Disease insect vectors from Arizona vineyards.</title>
        <authorList>
            <person name="Tassone E.E."/>
        </authorList>
    </citation>
    <scope>NUCLEOTIDE SEQUENCE</scope>
</reference>